<feature type="non-terminal residue" evidence="1">
    <location>
        <position position="180"/>
    </location>
</feature>
<protein>
    <submittedName>
        <fullName evidence="1">14096_t:CDS:1</fullName>
    </submittedName>
</protein>
<dbReference type="Proteomes" id="UP000789901">
    <property type="component" value="Unassembled WGS sequence"/>
</dbReference>
<evidence type="ECO:0000313" key="2">
    <source>
        <dbReference type="Proteomes" id="UP000789901"/>
    </source>
</evidence>
<gene>
    <name evidence="1" type="ORF">GMARGA_LOCUS32499</name>
</gene>
<name>A0ABN7WLL2_GIGMA</name>
<organism evidence="1 2">
    <name type="scientific">Gigaspora margarita</name>
    <dbReference type="NCBI Taxonomy" id="4874"/>
    <lineage>
        <taxon>Eukaryota</taxon>
        <taxon>Fungi</taxon>
        <taxon>Fungi incertae sedis</taxon>
        <taxon>Mucoromycota</taxon>
        <taxon>Glomeromycotina</taxon>
        <taxon>Glomeromycetes</taxon>
        <taxon>Diversisporales</taxon>
        <taxon>Gigasporaceae</taxon>
        <taxon>Gigaspora</taxon>
    </lineage>
</organism>
<comment type="caution">
    <text evidence="1">The sequence shown here is derived from an EMBL/GenBank/DDBJ whole genome shotgun (WGS) entry which is preliminary data.</text>
</comment>
<accession>A0ABN7WLL2</accession>
<keyword evidence="2" id="KW-1185">Reference proteome</keyword>
<evidence type="ECO:0000313" key="1">
    <source>
        <dbReference type="EMBL" id="CAG8835296.1"/>
    </source>
</evidence>
<reference evidence="1 2" key="1">
    <citation type="submission" date="2021-06" db="EMBL/GenBank/DDBJ databases">
        <authorList>
            <person name="Kallberg Y."/>
            <person name="Tangrot J."/>
            <person name="Rosling A."/>
        </authorList>
    </citation>
    <scope>NUCLEOTIDE SEQUENCE [LARGE SCALE GENOMIC DNA]</scope>
    <source>
        <strain evidence="1 2">120-4 pot B 10/14</strain>
    </source>
</reference>
<sequence length="180" mass="21554">MATTQKSIVEKCKREKTRWFVEIERQMFLNNASRLVKDEFWLDKKVQQTVERKENNNEYLTIRYKHCALNQKEKENNCITEIKVENIKECIRNITKKQRELDLAVCTRLTVKKALYSIEIAKLKIELINGLNLKRETKDMLSRIRKALKEKALGGQERKIRVGYRNYEKKNHKIKEVNNL</sequence>
<dbReference type="EMBL" id="CAJVQB010051184">
    <property type="protein sequence ID" value="CAG8835296.1"/>
    <property type="molecule type" value="Genomic_DNA"/>
</dbReference>
<proteinExistence type="predicted"/>